<dbReference type="InterPro" id="IPR004891">
    <property type="entry name" value="Mercury-R_MerC"/>
</dbReference>
<keyword evidence="3" id="KW-1185">Reference proteome</keyword>
<feature type="transmembrane region" description="Helical" evidence="1">
    <location>
        <begin position="101"/>
        <end position="119"/>
    </location>
</feature>
<proteinExistence type="predicted"/>
<dbReference type="RefSeq" id="WP_243798519.1">
    <property type="nucleotide sequence ID" value="NZ_JALHAT010000007.1"/>
</dbReference>
<feature type="transmembrane region" description="Helical" evidence="1">
    <location>
        <begin position="52"/>
        <end position="70"/>
    </location>
</feature>
<evidence type="ECO:0000313" key="3">
    <source>
        <dbReference type="Proteomes" id="UP001162802"/>
    </source>
</evidence>
<reference evidence="2" key="1">
    <citation type="submission" date="2022-03" db="EMBL/GenBank/DDBJ databases">
        <title>Identification of a novel bacterium isolated from mangrove sediments.</title>
        <authorList>
            <person name="Pan X."/>
        </authorList>
    </citation>
    <scope>NUCLEOTIDE SEQUENCE</scope>
    <source>
        <strain evidence="2">B2637</strain>
    </source>
</reference>
<feature type="transmembrane region" description="Helical" evidence="1">
    <location>
        <begin position="16"/>
        <end position="40"/>
    </location>
</feature>
<keyword evidence="1" id="KW-0812">Transmembrane</keyword>
<comment type="caution">
    <text evidence="2">The sequence shown here is derived from an EMBL/GenBank/DDBJ whole genome shotgun (WGS) entry which is preliminary data.</text>
</comment>
<evidence type="ECO:0000313" key="2">
    <source>
        <dbReference type="EMBL" id="MCJ1960418.1"/>
    </source>
</evidence>
<organism evidence="2 3">
    <name type="scientific">Novosphingobium mangrovi</name>
    <name type="common">ex Hu et al. 2023</name>
    <dbReference type="NCBI Taxonomy" id="2930094"/>
    <lineage>
        <taxon>Bacteria</taxon>
        <taxon>Pseudomonadati</taxon>
        <taxon>Pseudomonadota</taxon>
        <taxon>Alphaproteobacteria</taxon>
        <taxon>Sphingomonadales</taxon>
        <taxon>Sphingomonadaceae</taxon>
        <taxon>Novosphingobium</taxon>
    </lineage>
</organism>
<accession>A0ABT0AB44</accession>
<dbReference type="Pfam" id="PF03203">
    <property type="entry name" value="MerC"/>
    <property type="match status" value="1"/>
</dbReference>
<keyword evidence="1" id="KW-0472">Membrane</keyword>
<dbReference type="EMBL" id="JALHAT010000007">
    <property type="protein sequence ID" value="MCJ1960418.1"/>
    <property type="molecule type" value="Genomic_DNA"/>
</dbReference>
<gene>
    <name evidence="2" type="ORF">MTR65_06990</name>
</gene>
<name>A0ABT0AB44_9SPHN</name>
<protein>
    <submittedName>
        <fullName evidence="2">MerC domain-containing protein</fullName>
    </submittedName>
</protein>
<sequence>MRSNPSPIRGRLDRAGILLSGLCAVHCVAGIVLVGVLGLGGELLLSPAIHEVGLALAVVFGAVSLGFGVLRHGRMTPLVTGGAGIVLMALALFVGHGLPEALLTICGVALVAGAHLSNLRGHAAH</sequence>
<keyword evidence="1" id="KW-1133">Transmembrane helix</keyword>
<evidence type="ECO:0000256" key="1">
    <source>
        <dbReference type="SAM" id="Phobius"/>
    </source>
</evidence>
<dbReference type="Proteomes" id="UP001162802">
    <property type="component" value="Unassembled WGS sequence"/>
</dbReference>
<feature type="transmembrane region" description="Helical" evidence="1">
    <location>
        <begin position="77"/>
        <end position="95"/>
    </location>
</feature>